<dbReference type="KEGG" id="spri:SPRI_5059"/>
<evidence type="ECO:0000313" key="3">
    <source>
        <dbReference type="EMBL" id="ALC23365.1"/>
    </source>
</evidence>
<dbReference type="RefSeq" id="WP_005318059.1">
    <property type="nucleotide sequence ID" value="NZ_CP011340.1"/>
</dbReference>
<feature type="compositionally biased region" description="Basic residues" evidence="1">
    <location>
        <begin position="56"/>
        <end position="78"/>
    </location>
</feature>
<evidence type="ECO:0000313" key="4">
    <source>
        <dbReference type="Proteomes" id="UP000060513"/>
    </source>
</evidence>
<feature type="transmembrane region" description="Helical" evidence="2">
    <location>
        <begin position="81"/>
        <end position="102"/>
    </location>
</feature>
<gene>
    <name evidence="3" type="ORF">SPRI_5059</name>
</gene>
<dbReference type="PATRIC" id="fig|38300.4.peg.5303"/>
<keyword evidence="2" id="KW-0812">Transmembrane</keyword>
<accession>A0A0M4DDE5</accession>
<dbReference type="Proteomes" id="UP000060513">
    <property type="component" value="Chromosome"/>
</dbReference>
<keyword evidence="2" id="KW-1133">Transmembrane helix</keyword>
<protein>
    <submittedName>
        <fullName evidence="3">Uncharacterized protein</fullName>
    </submittedName>
</protein>
<dbReference type="EMBL" id="CP011340">
    <property type="protein sequence ID" value="ALC23365.1"/>
    <property type="molecule type" value="Genomic_DNA"/>
</dbReference>
<feature type="region of interest" description="Disordered" evidence="1">
    <location>
        <begin position="47"/>
        <end position="78"/>
    </location>
</feature>
<evidence type="ECO:0000256" key="2">
    <source>
        <dbReference type="SAM" id="Phobius"/>
    </source>
</evidence>
<evidence type="ECO:0000256" key="1">
    <source>
        <dbReference type="SAM" id="MobiDB-lite"/>
    </source>
</evidence>
<dbReference type="AlphaFoldDB" id="A0A0M4DDE5"/>
<dbReference type="GeneID" id="97233886"/>
<name>A0A0M4DDE5_STRPR</name>
<proteinExistence type="predicted"/>
<sequence>MDYCHPCGRHLNGALACAGCGTPVEELRHHSPRAPEPDHVYELDVVAEPADSAGPRRSRRQAPSRRKPAGRRARKRRGRKVVLGTLGLVLAAGALSLAELAMEDSGDDGAATAVREDPVVESEMPEPTASDDSPGAPDQVKEPAVTKSSSPRPGKSRSGGGGDGDGEGEPGRTGSDAGSDEPSEAGPSGSGSPSASASGDPGSPEEPGSTDGSSADPDDPDEPGQQDPPPPEPTPSETCSRFLFWCV</sequence>
<feature type="compositionally biased region" description="Low complexity" evidence="1">
    <location>
        <begin position="184"/>
        <end position="202"/>
    </location>
</feature>
<dbReference type="STRING" id="38300.SPRI_5059"/>
<dbReference type="OrthoDB" id="4339139at2"/>
<dbReference type="OMA" id="RFLWWCT"/>
<keyword evidence="2" id="KW-0472">Membrane</keyword>
<organism evidence="3">
    <name type="scientific">Streptomyces pristinaespiralis</name>
    <dbReference type="NCBI Taxonomy" id="38300"/>
    <lineage>
        <taxon>Bacteria</taxon>
        <taxon>Bacillati</taxon>
        <taxon>Actinomycetota</taxon>
        <taxon>Actinomycetes</taxon>
        <taxon>Kitasatosporales</taxon>
        <taxon>Streptomycetaceae</taxon>
        <taxon>Streptomyces</taxon>
    </lineage>
</organism>
<feature type="region of interest" description="Disordered" evidence="1">
    <location>
        <begin position="117"/>
        <end position="241"/>
    </location>
</feature>
<reference evidence="3 4" key="1">
    <citation type="submission" date="2015-08" db="EMBL/GenBank/DDBJ databases">
        <title>Genome sequence of the pristinamycin over-producing bacterium Streptomyces pristinaespiralis HCCB10218.</title>
        <authorList>
            <person name="Tian J."/>
            <person name="Yang J."/>
            <person name="Li L."/>
            <person name="Ruan L."/>
            <person name="Wei W."/>
            <person name="Zheng G."/>
            <person name="Wei Z."/>
            <person name="Yang S."/>
            <person name="Ge M."/>
            <person name="Jiang W."/>
            <person name="Lu Y."/>
        </authorList>
    </citation>
    <scope>NUCLEOTIDE SEQUENCE [LARGE SCALE GENOMIC DNA]</scope>
    <source>
        <strain evidence="3 4">HCCB 10218</strain>
    </source>
</reference>